<evidence type="ECO:0000256" key="1">
    <source>
        <dbReference type="SAM" id="Phobius"/>
    </source>
</evidence>
<reference evidence="2 3" key="2">
    <citation type="submission" date="2018-11" db="EMBL/GenBank/DDBJ databases">
        <authorList>
            <consortium name="Pathogen Informatics"/>
        </authorList>
    </citation>
    <scope>NUCLEOTIDE SEQUENCE [LARGE SCALE GENOMIC DNA]</scope>
</reference>
<dbReference type="EMBL" id="UZAM01007529">
    <property type="protein sequence ID" value="VDO99748.1"/>
    <property type="molecule type" value="Genomic_DNA"/>
</dbReference>
<organism evidence="4">
    <name type="scientific">Soboliphyme baturini</name>
    <dbReference type="NCBI Taxonomy" id="241478"/>
    <lineage>
        <taxon>Eukaryota</taxon>
        <taxon>Metazoa</taxon>
        <taxon>Ecdysozoa</taxon>
        <taxon>Nematoda</taxon>
        <taxon>Enoplea</taxon>
        <taxon>Dorylaimia</taxon>
        <taxon>Dioctophymatida</taxon>
        <taxon>Dioctophymatoidea</taxon>
        <taxon>Soboliphymatidae</taxon>
        <taxon>Soboliphyme</taxon>
    </lineage>
</organism>
<accession>A0A183IHD0</accession>
<gene>
    <name evidence="2" type="ORF">SBAD_LOCUS3025</name>
</gene>
<dbReference type="AlphaFoldDB" id="A0A183IHD0"/>
<protein>
    <submittedName>
        <fullName evidence="4">Transmembrane protein</fullName>
    </submittedName>
</protein>
<evidence type="ECO:0000313" key="3">
    <source>
        <dbReference type="Proteomes" id="UP000270296"/>
    </source>
</evidence>
<sequence>MNDPRHGTAAEPLRDLKAAVTAITTRSPGAVSAFFHCACTVGTGLIRLGLARGLYGCPLRGALTLKPRTSAEEAAGRQRQVPRRCRLQHTCRVLFFFYRFLFVLLFFVFVTSDEQMEG</sequence>
<reference evidence="4" key="1">
    <citation type="submission" date="2016-06" db="UniProtKB">
        <authorList>
            <consortium name="WormBaseParasite"/>
        </authorList>
    </citation>
    <scope>IDENTIFICATION</scope>
</reference>
<keyword evidence="1" id="KW-1133">Transmembrane helix</keyword>
<dbReference type="WBParaSite" id="SBAD_0000316901-mRNA-1">
    <property type="protein sequence ID" value="SBAD_0000316901-mRNA-1"/>
    <property type="gene ID" value="SBAD_0000316901"/>
</dbReference>
<dbReference type="Proteomes" id="UP000270296">
    <property type="component" value="Unassembled WGS sequence"/>
</dbReference>
<feature type="transmembrane region" description="Helical" evidence="1">
    <location>
        <begin position="93"/>
        <end position="112"/>
    </location>
</feature>
<keyword evidence="1" id="KW-0472">Membrane</keyword>
<keyword evidence="3" id="KW-1185">Reference proteome</keyword>
<keyword evidence="1" id="KW-0812">Transmembrane</keyword>
<proteinExistence type="predicted"/>
<evidence type="ECO:0000313" key="2">
    <source>
        <dbReference type="EMBL" id="VDO99748.1"/>
    </source>
</evidence>
<name>A0A183IHD0_9BILA</name>
<evidence type="ECO:0000313" key="4">
    <source>
        <dbReference type="WBParaSite" id="SBAD_0000316901-mRNA-1"/>
    </source>
</evidence>